<evidence type="ECO:0000313" key="3">
    <source>
        <dbReference type="EMBL" id="THU89968.1"/>
    </source>
</evidence>
<feature type="transmembrane region" description="Helical" evidence="1">
    <location>
        <begin position="25"/>
        <end position="42"/>
    </location>
</feature>
<keyword evidence="4" id="KW-1185">Reference proteome</keyword>
<dbReference type="EMBL" id="ML179351">
    <property type="protein sequence ID" value="THU89968.1"/>
    <property type="molecule type" value="Genomic_DNA"/>
</dbReference>
<accession>A0A4S8LML3</accession>
<keyword evidence="1" id="KW-0472">Membrane</keyword>
<organism evidence="3 4">
    <name type="scientific">Dendrothele bispora (strain CBS 962.96)</name>
    <dbReference type="NCBI Taxonomy" id="1314807"/>
    <lineage>
        <taxon>Eukaryota</taxon>
        <taxon>Fungi</taxon>
        <taxon>Dikarya</taxon>
        <taxon>Basidiomycota</taxon>
        <taxon>Agaricomycotina</taxon>
        <taxon>Agaricomycetes</taxon>
        <taxon>Agaricomycetidae</taxon>
        <taxon>Agaricales</taxon>
        <taxon>Agaricales incertae sedis</taxon>
        <taxon>Dendrothele</taxon>
    </lineage>
</organism>
<feature type="non-terminal residue" evidence="3">
    <location>
        <position position="70"/>
    </location>
</feature>
<dbReference type="Pfam" id="PF20153">
    <property type="entry name" value="DUF6535"/>
    <property type="match status" value="1"/>
</dbReference>
<dbReference type="AlphaFoldDB" id="A0A4S8LML3"/>
<dbReference type="OrthoDB" id="3221808at2759"/>
<sequence>WKVYVDQAKEYDESMLKEWKADMETLLIFSALYSASLTAFIIESYKTLLDDPAQITVDLLSRISQQLNGS</sequence>
<protein>
    <recommendedName>
        <fullName evidence="2">DUF6535 domain-containing protein</fullName>
    </recommendedName>
</protein>
<feature type="non-terminal residue" evidence="3">
    <location>
        <position position="1"/>
    </location>
</feature>
<gene>
    <name evidence="3" type="ORF">K435DRAFT_601620</name>
</gene>
<proteinExistence type="predicted"/>
<name>A0A4S8LML3_DENBC</name>
<evidence type="ECO:0000313" key="4">
    <source>
        <dbReference type="Proteomes" id="UP000297245"/>
    </source>
</evidence>
<reference evidence="3 4" key="1">
    <citation type="journal article" date="2019" name="Nat. Ecol. Evol.">
        <title>Megaphylogeny resolves global patterns of mushroom evolution.</title>
        <authorList>
            <person name="Varga T."/>
            <person name="Krizsan K."/>
            <person name="Foldi C."/>
            <person name="Dima B."/>
            <person name="Sanchez-Garcia M."/>
            <person name="Sanchez-Ramirez S."/>
            <person name="Szollosi G.J."/>
            <person name="Szarkandi J.G."/>
            <person name="Papp V."/>
            <person name="Albert L."/>
            <person name="Andreopoulos W."/>
            <person name="Angelini C."/>
            <person name="Antonin V."/>
            <person name="Barry K.W."/>
            <person name="Bougher N.L."/>
            <person name="Buchanan P."/>
            <person name="Buyck B."/>
            <person name="Bense V."/>
            <person name="Catcheside P."/>
            <person name="Chovatia M."/>
            <person name="Cooper J."/>
            <person name="Damon W."/>
            <person name="Desjardin D."/>
            <person name="Finy P."/>
            <person name="Geml J."/>
            <person name="Haridas S."/>
            <person name="Hughes K."/>
            <person name="Justo A."/>
            <person name="Karasinski D."/>
            <person name="Kautmanova I."/>
            <person name="Kiss B."/>
            <person name="Kocsube S."/>
            <person name="Kotiranta H."/>
            <person name="LaButti K.M."/>
            <person name="Lechner B.E."/>
            <person name="Liimatainen K."/>
            <person name="Lipzen A."/>
            <person name="Lukacs Z."/>
            <person name="Mihaltcheva S."/>
            <person name="Morgado L.N."/>
            <person name="Niskanen T."/>
            <person name="Noordeloos M.E."/>
            <person name="Ohm R.A."/>
            <person name="Ortiz-Santana B."/>
            <person name="Ovrebo C."/>
            <person name="Racz N."/>
            <person name="Riley R."/>
            <person name="Savchenko A."/>
            <person name="Shiryaev A."/>
            <person name="Soop K."/>
            <person name="Spirin V."/>
            <person name="Szebenyi C."/>
            <person name="Tomsovsky M."/>
            <person name="Tulloss R.E."/>
            <person name="Uehling J."/>
            <person name="Grigoriev I.V."/>
            <person name="Vagvolgyi C."/>
            <person name="Papp T."/>
            <person name="Martin F.M."/>
            <person name="Miettinen O."/>
            <person name="Hibbett D.S."/>
            <person name="Nagy L.G."/>
        </authorList>
    </citation>
    <scope>NUCLEOTIDE SEQUENCE [LARGE SCALE GENOMIC DNA]</scope>
    <source>
        <strain evidence="3 4">CBS 962.96</strain>
    </source>
</reference>
<feature type="domain" description="DUF6535" evidence="2">
    <location>
        <begin position="1"/>
        <end position="68"/>
    </location>
</feature>
<dbReference type="Proteomes" id="UP000297245">
    <property type="component" value="Unassembled WGS sequence"/>
</dbReference>
<evidence type="ECO:0000256" key="1">
    <source>
        <dbReference type="SAM" id="Phobius"/>
    </source>
</evidence>
<evidence type="ECO:0000259" key="2">
    <source>
        <dbReference type="Pfam" id="PF20153"/>
    </source>
</evidence>
<dbReference type="InterPro" id="IPR045338">
    <property type="entry name" value="DUF6535"/>
</dbReference>
<keyword evidence="1" id="KW-1133">Transmembrane helix</keyword>
<keyword evidence="1" id="KW-0812">Transmembrane</keyword>